<evidence type="ECO:0000313" key="1">
    <source>
        <dbReference type="EMBL" id="EFI98519.1"/>
    </source>
</evidence>
<dbReference type="RefSeq" id="XP_003033422.1">
    <property type="nucleotide sequence ID" value="XM_003033376.1"/>
</dbReference>
<accession>D8Q1K2</accession>
<keyword evidence="2" id="KW-1185">Reference proteome</keyword>
<feature type="non-terminal residue" evidence="1">
    <location>
        <position position="472"/>
    </location>
</feature>
<dbReference type="SUPFAM" id="SSF52047">
    <property type="entry name" value="RNI-like"/>
    <property type="match status" value="1"/>
</dbReference>
<dbReference type="Proteomes" id="UP000007431">
    <property type="component" value="Unassembled WGS sequence"/>
</dbReference>
<protein>
    <recommendedName>
        <fullName evidence="3">F-box domain-containing protein</fullName>
    </recommendedName>
</protein>
<dbReference type="InterPro" id="IPR032675">
    <property type="entry name" value="LRR_dom_sf"/>
</dbReference>
<sequence length="472" mass="52038">MHQALLIDEILRDIFEECSRGTLNAAARTCRAWTDPALDQLWRVTRGLDAFLSLLPQVKLEGKHRVLTRQPTETEVARAATYARRIRKLVMLQPFVKIPALYNVADGLFLDIRELRLAAFADKDAANLFINPALRMLELDTSRGTELQDLLALLPARCPALDNLRIRGPITEDCDGALRSLSGLRTLSLKVGASLRPAIVASLSRLPRLESLELLAEHLDADALPVPASTLFPALHDLHLRAHAQVAIAFLNLVPRDALRSLRVDLEDTSLSAQTARTVFASVASAASNSLTNFTLEWHRDGEGELTADALAPLARLQRLRRLVLDTRALPDLTDAELDKLAQCWPYLEVLELGSAPLPERDGRADWACRGTLGSLNILANACPRLRALMMPVDLGKGVEGKEEEAVSHASLECLSLWSPSVFEPKEVAEKLEAMFPALKIVDGSPEHENLWIEVHKTMGLPCAQTIMDVCM</sequence>
<dbReference type="VEuPathDB" id="FungiDB:SCHCODRAFT_02573083"/>
<evidence type="ECO:0000313" key="2">
    <source>
        <dbReference type="Proteomes" id="UP000007431"/>
    </source>
</evidence>
<dbReference type="STRING" id="578458.D8Q1K2"/>
<dbReference type="PANTHER" id="PTHR38926">
    <property type="entry name" value="F-BOX DOMAIN CONTAINING PROTEIN, EXPRESSED"/>
    <property type="match status" value="1"/>
</dbReference>
<name>D8Q1K2_SCHCM</name>
<dbReference type="AlphaFoldDB" id="D8Q1K2"/>
<reference evidence="1 2" key="1">
    <citation type="journal article" date="2010" name="Nat. Biotechnol.">
        <title>Genome sequence of the model mushroom Schizophyllum commune.</title>
        <authorList>
            <person name="Ohm R.A."/>
            <person name="de Jong J.F."/>
            <person name="Lugones L.G."/>
            <person name="Aerts A."/>
            <person name="Kothe E."/>
            <person name="Stajich J.E."/>
            <person name="de Vries R.P."/>
            <person name="Record E."/>
            <person name="Levasseur A."/>
            <person name="Baker S.E."/>
            <person name="Bartholomew K.A."/>
            <person name="Coutinho P.M."/>
            <person name="Erdmann S."/>
            <person name="Fowler T.J."/>
            <person name="Gathman A.C."/>
            <person name="Lombard V."/>
            <person name="Henrissat B."/>
            <person name="Knabe N."/>
            <person name="Kuees U."/>
            <person name="Lilly W.W."/>
            <person name="Lindquist E."/>
            <person name="Lucas S."/>
            <person name="Magnuson J.K."/>
            <person name="Piumi F."/>
            <person name="Raudaskoski M."/>
            <person name="Salamov A."/>
            <person name="Schmutz J."/>
            <person name="Schwarze F.W.M.R."/>
            <person name="vanKuyk P.A."/>
            <person name="Horton J.S."/>
            <person name="Grigoriev I.V."/>
            <person name="Woesten H.A.B."/>
        </authorList>
    </citation>
    <scope>NUCLEOTIDE SEQUENCE [LARGE SCALE GENOMIC DNA]</scope>
    <source>
        <strain evidence="2">H4-8 / FGSC 9210</strain>
    </source>
</reference>
<dbReference type="HOGENOM" id="CLU_021164_6_0_1"/>
<gene>
    <name evidence="1" type="ORF">SCHCODRAFT_108281</name>
</gene>
<dbReference type="Gene3D" id="3.80.10.10">
    <property type="entry name" value="Ribonuclease Inhibitor"/>
    <property type="match status" value="1"/>
</dbReference>
<evidence type="ECO:0008006" key="3">
    <source>
        <dbReference type="Google" id="ProtNLM"/>
    </source>
</evidence>
<dbReference type="GeneID" id="9595959"/>
<dbReference type="OMA" id="LEMWPES"/>
<organism evidence="2">
    <name type="scientific">Schizophyllum commune (strain H4-8 / FGSC 9210)</name>
    <name type="common">Split gill fungus</name>
    <dbReference type="NCBI Taxonomy" id="578458"/>
    <lineage>
        <taxon>Eukaryota</taxon>
        <taxon>Fungi</taxon>
        <taxon>Dikarya</taxon>
        <taxon>Basidiomycota</taxon>
        <taxon>Agaricomycotina</taxon>
        <taxon>Agaricomycetes</taxon>
        <taxon>Agaricomycetidae</taxon>
        <taxon>Agaricales</taxon>
        <taxon>Schizophyllaceae</taxon>
        <taxon>Schizophyllum</taxon>
    </lineage>
</organism>
<dbReference type="eggNOG" id="ENOG502SQGP">
    <property type="taxonomic scope" value="Eukaryota"/>
</dbReference>
<dbReference type="InParanoid" id="D8Q1K2"/>
<dbReference type="PANTHER" id="PTHR38926:SF72">
    <property type="entry name" value="IM:7136021-RELATED"/>
    <property type="match status" value="1"/>
</dbReference>
<dbReference type="EMBL" id="GL377305">
    <property type="protein sequence ID" value="EFI98519.1"/>
    <property type="molecule type" value="Genomic_DNA"/>
</dbReference>
<dbReference type="OrthoDB" id="2663142at2759"/>
<dbReference type="KEGG" id="scm:SCHCO_02573083"/>
<proteinExistence type="predicted"/>